<dbReference type="SUPFAM" id="SSF52283">
    <property type="entry name" value="Formate/glycerate dehydrogenase catalytic domain-like"/>
    <property type="match status" value="1"/>
</dbReference>
<dbReference type="RefSeq" id="WP_262595940.1">
    <property type="nucleotide sequence ID" value="NZ_CP103300.1"/>
</dbReference>
<dbReference type="EMBL" id="CP103300">
    <property type="protein sequence ID" value="UYM14452.1"/>
    <property type="molecule type" value="Genomic_DNA"/>
</dbReference>
<name>A0ABY6GNX3_9GAMM</name>
<comment type="similarity">
    <text evidence="1">Belongs to the adenosylhomocysteinase family.</text>
</comment>
<dbReference type="InterPro" id="IPR015878">
    <property type="entry name" value="Ado_hCys_hydrolase_NAD-bd"/>
</dbReference>
<evidence type="ECO:0000256" key="1">
    <source>
        <dbReference type="ARBA" id="ARBA00007122"/>
    </source>
</evidence>
<dbReference type="PANTHER" id="PTHR23420">
    <property type="entry name" value="ADENOSYLHOMOCYSTEINASE"/>
    <property type="match status" value="1"/>
</dbReference>
<dbReference type="PANTHER" id="PTHR23420:SF0">
    <property type="entry name" value="ADENOSYLHOMOCYSTEINASE"/>
    <property type="match status" value="1"/>
</dbReference>
<dbReference type="Gene3D" id="3.40.50.720">
    <property type="entry name" value="NAD(P)-binding Rossmann-like Domain"/>
    <property type="match status" value="1"/>
</dbReference>
<reference evidence="3" key="1">
    <citation type="submission" date="2022-10" db="EMBL/GenBank/DDBJ databases">
        <title>Completed Genome Sequence of two octocoral isolated bacterium, Endozoicomonas euniceicola EF212T and Endozoicomonas gorgoniicola PS125T.</title>
        <authorList>
            <person name="Chiou Y.-J."/>
            <person name="Chen Y.-H."/>
        </authorList>
    </citation>
    <scope>NUCLEOTIDE SEQUENCE</scope>
    <source>
        <strain evidence="3">EF212</strain>
    </source>
</reference>
<sequence length="359" mass="39184">MPLTTNILQVTNQLFLPVEYPCLHSQLQQFASVQPFSGKEVLYAAPLTRNTLVALLPVFAGGAQVTLSWPDIIDPDEDALSLMESLGVACYQTVPEGKTFDLIFDCCGKYAGYSAISGHVELTRSGLDKYKVQHNKACLDVDSTLIKNFETILGTGESLVRALKQSGFTELAGKRFLLFGYGKVGQGISRALLNEKADIRIVELRGDLTFPEGTHYIDGQSAPAVTAEVQKADFVVTATGIESVIENNYPVNEFIESPAKLINMGGEDEFGEAFPAEAVLNGKHTFNFILDDPTRMEFIDPIFAVYNECGKLLLEKTYSAGVHLPPDELIMPVAEQFCETQGIDIGQWLPMKTGACAPV</sequence>
<dbReference type="SUPFAM" id="SSF51735">
    <property type="entry name" value="NAD(P)-binding Rossmann-fold domains"/>
    <property type="match status" value="1"/>
</dbReference>
<keyword evidence="4" id="KW-1185">Reference proteome</keyword>
<organism evidence="3 4">
    <name type="scientific">Endozoicomonas euniceicola</name>
    <dbReference type="NCBI Taxonomy" id="1234143"/>
    <lineage>
        <taxon>Bacteria</taxon>
        <taxon>Pseudomonadati</taxon>
        <taxon>Pseudomonadota</taxon>
        <taxon>Gammaproteobacteria</taxon>
        <taxon>Oceanospirillales</taxon>
        <taxon>Endozoicomonadaceae</taxon>
        <taxon>Endozoicomonas</taxon>
    </lineage>
</organism>
<evidence type="ECO:0000313" key="3">
    <source>
        <dbReference type="EMBL" id="UYM14452.1"/>
    </source>
</evidence>
<dbReference type="SMART" id="SM00997">
    <property type="entry name" value="AdoHcyase_NAD"/>
    <property type="match status" value="1"/>
</dbReference>
<dbReference type="InterPro" id="IPR000043">
    <property type="entry name" value="Adenosylhomocysteinase-like"/>
</dbReference>
<feature type="domain" description="S-adenosyl-L-homocysteine hydrolase NAD binding" evidence="2">
    <location>
        <begin position="151"/>
        <end position="293"/>
    </location>
</feature>
<gene>
    <name evidence="3" type="ORF">NX720_16325</name>
</gene>
<protein>
    <recommendedName>
        <fullName evidence="2">S-adenosyl-L-homocysteine hydrolase NAD binding domain-containing protein</fullName>
    </recommendedName>
</protein>
<dbReference type="Pfam" id="PF00670">
    <property type="entry name" value="AdoHcyase_NAD"/>
    <property type="match status" value="1"/>
</dbReference>
<accession>A0ABY6GNX3</accession>
<proteinExistence type="inferred from homology"/>
<dbReference type="Proteomes" id="UP001163255">
    <property type="component" value="Chromosome"/>
</dbReference>
<evidence type="ECO:0000313" key="4">
    <source>
        <dbReference type="Proteomes" id="UP001163255"/>
    </source>
</evidence>
<dbReference type="InterPro" id="IPR036291">
    <property type="entry name" value="NAD(P)-bd_dom_sf"/>
</dbReference>
<evidence type="ECO:0000259" key="2">
    <source>
        <dbReference type="SMART" id="SM00997"/>
    </source>
</evidence>